<dbReference type="PROSITE" id="PS51257">
    <property type="entry name" value="PROKAR_LIPOPROTEIN"/>
    <property type="match status" value="1"/>
</dbReference>
<accession>A0A399EAK4</accession>
<dbReference type="Gene3D" id="2.120.10.30">
    <property type="entry name" value="TolB, C-terminal domain"/>
    <property type="match status" value="1"/>
</dbReference>
<keyword evidence="1" id="KW-0732">Signal</keyword>
<evidence type="ECO:0000313" key="4">
    <source>
        <dbReference type="Proteomes" id="UP000265800"/>
    </source>
</evidence>
<comment type="caution">
    <text evidence="3">The sequence shown here is derived from an EMBL/GenBank/DDBJ whole genome shotgun (WGS) entry which is preliminary data.</text>
</comment>
<feature type="signal peptide" evidence="1">
    <location>
        <begin position="1"/>
        <end position="19"/>
    </location>
</feature>
<keyword evidence="4" id="KW-1185">Reference proteome</keyword>
<name>A0A399EAK4_9DEIN</name>
<dbReference type="Proteomes" id="UP000265800">
    <property type="component" value="Unassembled WGS sequence"/>
</dbReference>
<dbReference type="EMBL" id="QWKZ01000140">
    <property type="protein sequence ID" value="RIH81764.1"/>
    <property type="molecule type" value="Genomic_DNA"/>
</dbReference>
<dbReference type="InterPro" id="IPR024311">
    <property type="entry name" value="Lipocalin-like"/>
</dbReference>
<dbReference type="SUPFAM" id="SSF117074">
    <property type="entry name" value="Hypothetical protein PA1324"/>
    <property type="match status" value="1"/>
</dbReference>
<dbReference type="SUPFAM" id="SSF63829">
    <property type="entry name" value="Calcium-dependent phosphotriesterase"/>
    <property type="match status" value="1"/>
</dbReference>
<evidence type="ECO:0000256" key="1">
    <source>
        <dbReference type="SAM" id="SignalP"/>
    </source>
</evidence>
<protein>
    <submittedName>
        <fullName evidence="3">Two component regulator propeller</fullName>
    </submittedName>
</protein>
<evidence type="ECO:0000259" key="2">
    <source>
        <dbReference type="Pfam" id="PF13944"/>
    </source>
</evidence>
<dbReference type="InterPro" id="IPR011042">
    <property type="entry name" value="6-blade_b-propeller_TolB-like"/>
</dbReference>
<feature type="domain" description="Lipocalin-like" evidence="2">
    <location>
        <begin position="112"/>
        <end position="220"/>
    </location>
</feature>
<feature type="chain" id="PRO_5017220150" evidence="1">
    <location>
        <begin position="20"/>
        <end position="828"/>
    </location>
</feature>
<proteinExistence type="predicted"/>
<dbReference type="Pfam" id="PF13944">
    <property type="entry name" value="Calycin_like"/>
    <property type="match status" value="1"/>
</dbReference>
<sequence length="828" mass="85112">MKKSSFWLLLVSLLALVLAACGPQGPQKGNLRITVNAPQGVTPEVQVTGPGSYSRSITTTGETNLTNLDPGNYTITPLRKKVNGYGYEGNGATVPVQAGATANHTVNYQVVTGKIEVTIAGLPSGLQAEIYIKKPDGSNLAGPLNGNTTIEDVAPGNYTVVAPDRTQNGSTYATAANNATLTVAAGQPATLNATYTLNPGTATITVGGLDASLPNPVQVTLLGGPSSPVSQSFTGNGPLTFNNLAPGTYTIQASPITNNGPQDYAYTLSTTSLTITSSASVSATLTYAKPTLSVSLAGLPSSGTVSTLTVVAQAGSGSASQTLSNQSLPFTGPVNLTLPRLANYTVTAHGASSGQPVQVEGQVVNSYWESDSPTASVSNASPSATVTLNFSDFGQTGRAFVVGNGAFTSDADAGYTLTDADLVAASPTLAAFTGSGQASAPGLFKAKFDAQGNLYLMYQSSGSLPNSRIVRISRANLKAGNWSEGAPGNLVIQSSALGNDPEPADMAFDAQGNLWVANDFESRLVCISAADLAGSGPITTPSAVYTSNVLVRPQQNNYTLTSNIHAIAFDGAGNLWFTAGDYRADVVSGSAITYGRRAVLARIEASALSCAGGTHTAPANLDGTAIPVRLDISNAVRYYDNGGTPVLVPAAGGARGILKPVALVYDAANNALWVGDYGGGNGQTGSAFRDADADQETLIRVPLNSANTTPVTAQPAPDLYNLRPAQIDHRISIGYTEPPGPNSTGLQQVFGLAFDKTGALWIVANNNVLLTATDTNPGPSDRRGKLYRVQIPSRDPGLVQWAVQNVTPTQTISAPQNGIGFSGLAFNR</sequence>
<dbReference type="AlphaFoldDB" id="A0A399EAK4"/>
<dbReference type="OrthoDB" id="33896at2"/>
<gene>
    <name evidence="3" type="ORF">Mlute_02704</name>
</gene>
<reference evidence="3 4" key="1">
    <citation type="submission" date="2018-08" db="EMBL/GenBank/DDBJ databases">
        <title>Meiothermus luteus KCTC 52599 genome sequencing project.</title>
        <authorList>
            <person name="Da Costa M.S."/>
            <person name="Albuquerque L."/>
            <person name="Raposo P."/>
            <person name="Froufe H.J.C."/>
            <person name="Barroso C.S."/>
            <person name="Egas C."/>
        </authorList>
    </citation>
    <scope>NUCLEOTIDE SEQUENCE [LARGE SCALE GENOMIC DNA]</scope>
    <source>
        <strain evidence="3 4">KCTC 52599</strain>
    </source>
</reference>
<organism evidence="3 4">
    <name type="scientific">Meiothermus luteus</name>
    <dbReference type="NCBI Taxonomy" id="2026184"/>
    <lineage>
        <taxon>Bacteria</taxon>
        <taxon>Thermotogati</taxon>
        <taxon>Deinococcota</taxon>
        <taxon>Deinococci</taxon>
        <taxon>Thermales</taxon>
        <taxon>Thermaceae</taxon>
        <taxon>Meiothermus</taxon>
    </lineage>
</organism>
<evidence type="ECO:0000313" key="3">
    <source>
        <dbReference type="EMBL" id="RIH81764.1"/>
    </source>
</evidence>
<dbReference type="RefSeq" id="WP_119361195.1">
    <property type="nucleotide sequence ID" value="NZ_QWKZ01000140.1"/>
</dbReference>